<reference evidence="3 4" key="1">
    <citation type="submission" date="2013-03" db="EMBL/GenBank/DDBJ databases">
        <title>The Genome Sequence of Cladophialophora yegresii CBS 114405.</title>
        <authorList>
            <consortium name="The Broad Institute Genomics Platform"/>
            <person name="Cuomo C."/>
            <person name="de Hoog S."/>
            <person name="Gorbushina A."/>
            <person name="Walker B."/>
            <person name="Young S.K."/>
            <person name="Zeng Q."/>
            <person name="Gargeya S."/>
            <person name="Fitzgerald M."/>
            <person name="Haas B."/>
            <person name="Abouelleil A."/>
            <person name="Allen A.W."/>
            <person name="Alvarado L."/>
            <person name="Arachchi H.M."/>
            <person name="Berlin A.M."/>
            <person name="Chapman S.B."/>
            <person name="Gainer-Dewar J."/>
            <person name="Goldberg J."/>
            <person name="Griggs A."/>
            <person name="Gujja S."/>
            <person name="Hansen M."/>
            <person name="Howarth C."/>
            <person name="Imamovic A."/>
            <person name="Ireland A."/>
            <person name="Larimer J."/>
            <person name="McCowan C."/>
            <person name="Murphy C."/>
            <person name="Pearson M."/>
            <person name="Poon T.W."/>
            <person name="Priest M."/>
            <person name="Roberts A."/>
            <person name="Saif S."/>
            <person name="Shea T."/>
            <person name="Sisk P."/>
            <person name="Sykes S."/>
            <person name="Wortman J."/>
            <person name="Nusbaum C."/>
            <person name="Birren B."/>
        </authorList>
    </citation>
    <scope>NUCLEOTIDE SEQUENCE [LARGE SCALE GENOMIC DNA]</scope>
    <source>
        <strain evidence="3 4">CBS 114405</strain>
    </source>
</reference>
<dbReference type="SUPFAM" id="SSF50475">
    <property type="entry name" value="FMN-binding split barrel"/>
    <property type="match status" value="1"/>
</dbReference>
<dbReference type="RefSeq" id="XP_007755917.1">
    <property type="nucleotide sequence ID" value="XM_007757727.1"/>
</dbReference>
<dbReference type="Gene3D" id="2.30.110.10">
    <property type="entry name" value="Electron Transport, Fmn-binding Protein, Chain A"/>
    <property type="match status" value="1"/>
</dbReference>
<keyword evidence="2" id="KW-0285">Flavoprotein</keyword>
<dbReference type="PANTHER" id="PTHR43567">
    <property type="entry name" value="FLAVOREDOXIN-RELATED-RELATED"/>
    <property type="match status" value="1"/>
</dbReference>
<dbReference type="VEuPathDB" id="FungiDB:A1O7_03710"/>
<dbReference type="PANTHER" id="PTHR43567:SF1">
    <property type="entry name" value="FLAVOREDOXIN"/>
    <property type="match status" value="1"/>
</dbReference>
<evidence type="ECO:0000313" key="4">
    <source>
        <dbReference type="Proteomes" id="UP000019473"/>
    </source>
</evidence>
<evidence type="ECO:0000256" key="2">
    <source>
        <dbReference type="ARBA" id="ARBA00022630"/>
    </source>
</evidence>
<keyword evidence="4" id="KW-1185">Reference proteome</keyword>
<dbReference type="InterPro" id="IPR052174">
    <property type="entry name" value="Flavoredoxin"/>
</dbReference>
<evidence type="ECO:0000256" key="1">
    <source>
        <dbReference type="ARBA" id="ARBA00001917"/>
    </source>
</evidence>
<sequence length="256" mass="28680">MAHQEISPAVLYLGHPGGVDQQYESRWQHIPGFDEPCLMAGFRGRSGSRRLLADHTEHATHEADNIAANVNAIARTTGTDPVPESKQGRRYTFVKDKFKRAGLTPLPSQKVTPSGVKECPVVMEAEVIAVHDMFGGGGCRGWPLRFEVRILLLSIHQELRLNGHRNRVDADKWKPMIMMFSDLYGLRDGKLEPSRLAEIEEEEMYRPLMDTKGEREEESYNGVAEHVVGLTASQQENDGDMTEGTVKLLEQVGEMI</sequence>
<dbReference type="OrthoDB" id="10250990at2759"/>
<evidence type="ECO:0000313" key="3">
    <source>
        <dbReference type="EMBL" id="EXJ59564.1"/>
    </source>
</evidence>
<accession>W9WM96</accession>
<dbReference type="STRING" id="1182544.W9WM96"/>
<protein>
    <submittedName>
        <fullName evidence="3">Uncharacterized protein</fullName>
    </submittedName>
</protein>
<proteinExistence type="predicted"/>
<comment type="cofactor">
    <cofactor evidence="1">
        <name>FMN</name>
        <dbReference type="ChEBI" id="CHEBI:58210"/>
    </cofactor>
</comment>
<dbReference type="AlphaFoldDB" id="W9WM96"/>
<organism evidence="3 4">
    <name type="scientific">Cladophialophora yegresii CBS 114405</name>
    <dbReference type="NCBI Taxonomy" id="1182544"/>
    <lineage>
        <taxon>Eukaryota</taxon>
        <taxon>Fungi</taxon>
        <taxon>Dikarya</taxon>
        <taxon>Ascomycota</taxon>
        <taxon>Pezizomycotina</taxon>
        <taxon>Eurotiomycetes</taxon>
        <taxon>Chaetothyriomycetidae</taxon>
        <taxon>Chaetothyriales</taxon>
        <taxon>Herpotrichiellaceae</taxon>
        <taxon>Cladophialophora</taxon>
    </lineage>
</organism>
<dbReference type="HOGENOM" id="CLU_075333_0_0_1"/>
<comment type="caution">
    <text evidence="3">The sequence shown here is derived from an EMBL/GenBank/DDBJ whole genome shotgun (WGS) entry which is preliminary data.</text>
</comment>
<dbReference type="GeneID" id="19178302"/>
<dbReference type="eggNOG" id="ENOG502S0US">
    <property type="taxonomic scope" value="Eukaryota"/>
</dbReference>
<dbReference type="Proteomes" id="UP000019473">
    <property type="component" value="Unassembled WGS sequence"/>
</dbReference>
<dbReference type="InterPro" id="IPR012349">
    <property type="entry name" value="Split_barrel_FMN-bd"/>
</dbReference>
<name>W9WM96_9EURO</name>
<dbReference type="EMBL" id="AMGW01000003">
    <property type="protein sequence ID" value="EXJ59564.1"/>
    <property type="molecule type" value="Genomic_DNA"/>
</dbReference>
<gene>
    <name evidence="3" type="ORF">A1O7_03710</name>
</gene>